<dbReference type="InterPro" id="IPR034829">
    <property type="entry name" value="DnaD-like_sf"/>
</dbReference>
<sequence>MAIFRVRKDNNYSVINNTGLKDKRLSWKAKGILAYALTLPDAWEFHINELSQHAKDGKDSLRSGLSELKKYGYLKRYAVRDKQTQKIVSWATEIHETPVNETVDELGENEENPGTEEPLMENPEMGNPHLEKPLMENPTLLNTNNILSTNKLNTNISNTNHHHDDRAESKSHVLVNGEFKISYNFLEGEGIPLSEIAIAELGEFCNVFGSELIKHATYKAIDANAPRWNYIKTILENWQKQKVKTIDDVTALDRRFEMSKGKKSNKSGANGSKRTELVPDWLREDDDSSATTAPADDNPTVEDERKRLEAVLQKYNRK</sequence>
<protein>
    <submittedName>
        <fullName evidence="4">DnaD domain protein</fullName>
    </submittedName>
</protein>
<dbReference type="PANTHER" id="PTHR37293">
    <property type="entry name" value="PHAGE REPLICATION PROTEIN-RELATED"/>
    <property type="match status" value="1"/>
</dbReference>
<evidence type="ECO:0000313" key="4">
    <source>
        <dbReference type="EMBL" id="TKJ08486.1"/>
    </source>
</evidence>
<comment type="caution">
    <text evidence="4">The sequence shown here is derived from an EMBL/GenBank/DDBJ whole genome shotgun (WGS) entry which is preliminary data.</text>
</comment>
<dbReference type="SUPFAM" id="SSF158499">
    <property type="entry name" value="DnaD domain-like"/>
    <property type="match status" value="1"/>
</dbReference>
<dbReference type="Proteomes" id="UP000308444">
    <property type="component" value="Unassembled WGS sequence"/>
</dbReference>
<evidence type="ECO:0000256" key="2">
    <source>
        <dbReference type="SAM" id="MobiDB-lite"/>
    </source>
</evidence>
<accession>A0A9X9ADP4</accession>
<dbReference type="Pfam" id="PF07261">
    <property type="entry name" value="DnaB_2"/>
    <property type="match status" value="1"/>
</dbReference>
<dbReference type="AlphaFoldDB" id="A0A9X9ADP4"/>
<comment type="similarity">
    <text evidence="1">Belongs to the DnaB/DnaD family.</text>
</comment>
<gene>
    <name evidence="4" type="ORF">FC695_00855</name>
</gene>
<evidence type="ECO:0000256" key="1">
    <source>
        <dbReference type="ARBA" id="ARBA00093462"/>
    </source>
</evidence>
<dbReference type="InterPro" id="IPR053162">
    <property type="entry name" value="DnaD"/>
</dbReference>
<organism evidence="4 5">
    <name type="scientific">Bacillus cereus</name>
    <dbReference type="NCBI Taxonomy" id="1396"/>
    <lineage>
        <taxon>Bacteria</taxon>
        <taxon>Bacillati</taxon>
        <taxon>Bacillota</taxon>
        <taxon>Bacilli</taxon>
        <taxon>Bacillales</taxon>
        <taxon>Bacillaceae</taxon>
        <taxon>Bacillus</taxon>
        <taxon>Bacillus cereus group</taxon>
    </lineage>
</organism>
<feature type="region of interest" description="Disordered" evidence="2">
    <location>
        <begin position="258"/>
        <end position="307"/>
    </location>
</feature>
<dbReference type="Gene3D" id="1.10.10.630">
    <property type="entry name" value="DnaD domain-like"/>
    <property type="match status" value="1"/>
</dbReference>
<evidence type="ECO:0000259" key="3">
    <source>
        <dbReference type="Pfam" id="PF07261"/>
    </source>
</evidence>
<dbReference type="NCBIfam" id="TIGR01446">
    <property type="entry name" value="DnaD_dom"/>
    <property type="match status" value="1"/>
</dbReference>
<dbReference type="PANTHER" id="PTHR37293:SF9">
    <property type="entry name" value="PHI ETA ORF 22-LIKE PROTEIN"/>
    <property type="match status" value="1"/>
</dbReference>
<feature type="domain" description="DnaB/C C-terminal" evidence="3">
    <location>
        <begin position="190"/>
        <end position="250"/>
    </location>
</feature>
<dbReference type="EMBL" id="SZOH01000040">
    <property type="protein sequence ID" value="TKJ08486.1"/>
    <property type="molecule type" value="Genomic_DNA"/>
</dbReference>
<proteinExistence type="inferred from homology"/>
<evidence type="ECO:0000313" key="5">
    <source>
        <dbReference type="Proteomes" id="UP000308444"/>
    </source>
</evidence>
<name>A0A9X9ADP4_BACCE</name>
<reference evidence="4 5" key="1">
    <citation type="journal article" date="2019" name="Environ. Microbiol.">
        <title>An active ?-lactamase is a part of an orchestrated cell wall stress resistance network of Bacillus subtilis and related rhizosphere species.</title>
        <authorList>
            <person name="Bucher T."/>
            <person name="Keren-Paz A."/>
            <person name="Hausser J."/>
            <person name="Olender T."/>
            <person name="Cytryn E."/>
            <person name="Kolodkin-Gal I."/>
        </authorList>
    </citation>
    <scope>NUCLEOTIDE SEQUENCE [LARGE SCALE GENOMIC DNA]</scope>
    <source>
        <strain evidence="4 5">I32</strain>
    </source>
</reference>
<dbReference type="InterPro" id="IPR006343">
    <property type="entry name" value="DnaB/C_C"/>
</dbReference>